<dbReference type="RefSeq" id="WP_127004693.1">
    <property type="nucleotide sequence ID" value="NZ_JBNPXW010000029.1"/>
</dbReference>
<dbReference type="EC" id="2.1.1.-" evidence="4"/>
<evidence type="ECO:0000313" key="6">
    <source>
        <dbReference type="EMBL" id="RUQ62003.1"/>
    </source>
</evidence>
<dbReference type="SUPFAM" id="SSF53335">
    <property type="entry name" value="S-adenosyl-L-methionine-dependent methyltransferases"/>
    <property type="match status" value="1"/>
</dbReference>
<sequence length="267" mass="29593">MSTDSVTIGAATLMLGDCIERMREVPDASIDLVLTDVPYSSGATREAGKTAFNKTMTRSTKAGGRERWFGSDCLGTRGFKELLRSCALEWQRVLVPGGFVLSFIDWRMKHDLMDAVEEAAAERRWMDLEGPAYDAVESADLKRSTEIVWNKMVMGLGRQARRQHENIMVFSKGTGRDGFNHRTGSVLSHKPVRLGLHPTEKPVGLLAELIELHCPPGGTVLDPFFGSCSTGHAAVSTGRRFIGVERDQRFHEVGWKRLADLTEERAA</sequence>
<dbReference type="GO" id="GO:0032259">
    <property type="term" value="P:methylation"/>
    <property type="evidence" value="ECO:0007669"/>
    <property type="project" value="UniProtKB-KW"/>
</dbReference>
<evidence type="ECO:0000256" key="1">
    <source>
        <dbReference type="ARBA" id="ARBA00022603"/>
    </source>
</evidence>
<dbReference type="InterPro" id="IPR029063">
    <property type="entry name" value="SAM-dependent_MTases_sf"/>
</dbReference>
<accession>A0A433J073</accession>
<proteinExistence type="inferred from homology"/>
<comment type="catalytic activity">
    <reaction evidence="3">
        <text>a 2'-deoxyadenosine in DNA + S-adenosyl-L-methionine = an N(6)-methyl-2'-deoxyadenosine in DNA + S-adenosyl-L-homocysteine + H(+)</text>
        <dbReference type="Rhea" id="RHEA:15197"/>
        <dbReference type="Rhea" id="RHEA-COMP:12418"/>
        <dbReference type="Rhea" id="RHEA-COMP:12419"/>
        <dbReference type="ChEBI" id="CHEBI:15378"/>
        <dbReference type="ChEBI" id="CHEBI:57856"/>
        <dbReference type="ChEBI" id="CHEBI:59789"/>
        <dbReference type="ChEBI" id="CHEBI:90615"/>
        <dbReference type="ChEBI" id="CHEBI:90616"/>
        <dbReference type="EC" id="2.1.1.72"/>
    </reaction>
</comment>
<protein>
    <recommendedName>
        <fullName evidence="4">Methyltransferase</fullName>
        <ecNumber evidence="4">2.1.1.-</ecNumber>
    </recommendedName>
</protein>
<dbReference type="Gene3D" id="3.40.50.150">
    <property type="entry name" value="Vaccinia Virus protein VP39"/>
    <property type="match status" value="1"/>
</dbReference>
<evidence type="ECO:0000256" key="2">
    <source>
        <dbReference type="ARBA" id="ARBA00022679"/>
    </source>
</evidence>
<keyword evidence="2 6" id="KW-0808">Transferase</keyword>
<dbReference type="EMBL" id="RZIJ01000042">
    <property type="protein sequence ID" value="RUQ62003.1"/>
    <property type="molecule type" value="Genomic_DNA"/>
</dbReference>
<feature type="domain" description="DNA methylase N-4/N-6" evidence="5">
    <location>
        <begin position="30"/>
        <end position="175"/>
    </location>
</feature>
<evidence type="ECO:0000256" key="3">
    <source>
        <dbReference type="ARBA" id="ARBA00047942"/>
    </source>
</evidence>
<feature type="domain" description="DNA methylase N-4/N-6" evidence="5">
    <location>
        <begin position="191"/>
        <end position="252"/>
    </location>
</feature>
<dbReference type="Proteomes" id="UP000280346">
    <property type="component" value="Unassembled WGS sequence"/>
</dbReference>
<dbReference type="GO" id="GO:0003677">
    <property type="term" value="F:DNA binding"/>
    <property type="evidence" value="ECO:0007669"/>
    <property type="project" value="InterPro"/>
</dbReference>
<keyword evidence="7" id="KW-1185">Reference proteome</keyword>
<comment type="caution">
    <text evidence="6">The sequence shown here is derived from an EMBL/GenBank/DDBJ whole genome shotgun (WGS) entry which is preliminary data.</text>
</comment>
<reference evidence="6 7" key="1">
    <citation type="submission" date="2018-12" db="EMBL/GenBank/DDBJ databases">
        <authorList>
            <person name="Yang Y."/>
        </authorList>
    </citation>
    <scope>NUCLEOTIDE SEQUENCE [LARGE SCALE GENOMIC DNA]</scope>
    <source>
        <strain evidence="6 7">GSF71</strain>
    </source>
</reference>
<dbReference type="OrthoDB" id="9800801at2"/>
<gene>
    <name evidence="6" type="ORF">EJ913_29430</name>
</gene>
<dbReference type="PRINTS" id="PR00508">
    <property type="entry name" value="S21N4MTFRASE"/>
</dbReference>
<name>A0A433J073_9PROT</name>
<dbReference type="GO" id="GO:0009007">
    <property type="term" value="F:site-specific DNA-methyltransferase (adenine-specific) activity"/>
    <property type="evidence" value="ECO:0007669"/>
    <property type="project" value="UniProtKB-EC"/>
</dbReference>
<evidence type="ECO:0000256" key="4">
    <source>
        <dbReference type="RuleBase" id="RU362026"/>
    </source>
</evidence>
<dbReference type="Pfam" id="PF01555">
    <property type="entry name" value="N6_N4_Mtase"/>
    <property type="match status" value="2"/>
</dbReference>
<dbReference type="InterPro" id="IPR002941">
    <property type="entry name" value="DNA_methylase_N4/N6"/>
</dbReference>
<organism evidence="6 7">
    <name type="scientific">Azospirillum doebereinerae</name>
    <dbReference type="NCBI Taxonomy" id="92933"/>
    <lineage>
        <taxon>Bacteria</taxon>
        <taxon>Pseudomonadati</taxon>
        <taxon>Pseudomonadota</taxon>
        <taxon>Alphaproteobacteria</taxon>
        <taxon>Rhodospirillales</taxon>
        <taxon>Azospirillaceae</taxon>
        <taxon>Azospirillum</taxon>
    </lineage>
</organism>
<dbReference type="InterPro" id="IPR001091">
    <property type="entry name" value="RM_Methyltransferase"/>
</dbReference>
<evidence type="ECO:0000259" key="5">
    <source>
        <dbReference type="Pfam" id="PF01555"/>
    </source>
</evidence>
<dbReference type="AlphaFoldDB" id="A0A433J073"/>
<dbReference type="GO" id="GO:0008170">
    <property type="term" value="F:N-methyltransferase activity"/>
    <property type="evidence" value="ECO:0007669"/>
    <property type="project" value="InterPro"/>
</dbReference>
<comment type="similarity">
    <text evidence="4">Belongs to the N(4)/N(6)-methyltransferase family.</text>
</comment>
<evidence type="ECO:0000313" key="7">
    <source>
        <dbReference type="Proteomes" id="UP000280346"/>
    </source>
</evidence>
<keyword evidence="1 6" id="KW-0489">Methyltransferase</keyword>